<dbReference type="InterPro" id="IPR000829">
    <property type="entry name" value="DAGK"/>
</dbReference>
<keyword evidence="13 22" id="KW-0067">ATP-binding</keyword>
<feature type="binding site" evidence="22">
    <location>
        <position position="30"/>
    </location>
    <ligand>
        <name>ATP</name>
        <dbReference type="ChEBI" id="CHEBI:30616"/>
    </ligand>
</feature>
<comment type="caution">
    <text evidence="25">The sequence shown here is derived from an EMBL/GenBank/DDBJ whole genome shotgun (WGS) entry which is preliminary data.</text>
</comment>
<dbReference type="GO" id="GO:0005886">
    <property type="term" value="C:plasma membrane"/>
    <property type="evidence" value="ECO:0007669"/>
    <property type="project" value="UniProtKB-SubCell"/>
</dbReference>
<feature type="binding site" evidence="22">
    <location>
        <position position="78"/>
    </location>
    <ligand>
        <name>ATP</name>
        <dbReference type="ChEBI" id="CHEBI:30616"/>
    </ligand>
</feature>
<keyword evidence="5" id="KW-1003">Cell membrane</keyword>
<comment type="subcellular location">
    <subcellularLocation>
        <location evidence="1 24">Cell inner membrane</location>
        <topology evidence="1 24">Multi-pass membrane protein</topology>
    </subcellularLocation>
</comment>
<evidence type="ECO:0000256" key="15">
    <source>
        <dbReference type="ARBA" id="ARBA00022989"/>
    </source>
</evidence>
<keyword evidence="7 24" id="KW-0997">Cell inner membrane</keyword>
<proteinExistence type="inferred from homology"/>
<dbReference type="CDD" id="cd14264">
    <property type="entry name" value="DAGK_IM"/>
    <property type="match status" value="1"/>
</dbReference>
<evidence type="ECO:0000256" key="6">
    <source>
        <dbReference type="ARBA" id="ARBA00022516"/>
    </source>
</evidence>
<evidence type="ECO:0000256" key="1">
    <source>
        <dbReference type="ARBA" id="ARBA00004429"/>
    </source>
</evidence>
<feature type="active site" description="Proton acceptor" evidence="20">
    <location>
        <position position="71"/>
    </location>
</feature>
<organism evidence="25 26">
    <name type="scientific">Litorivivens lipolytica</name>
    <dbReference type="NCBI Taxonomy" id="1524264"/>
    <lineage>
        <taxon>Bacteria</taxon>
        <taxon>Pseudomonadati</taxon>
        <taxon>Pseudomonadota</taxon>
        <taxon>Gammaproteobacteria</taxon>
        <taxon>Litorivivens</taxon>
    </lineage>
</organism>
<dbReference type="EC" id="2.7.1.107" evidence="3 24"/>
<keyword evidence="6" id="KW-0444">Lipid biosynthesis</keyword>
<feature type="binding site" evidence="22">
    <location>
        <position position="11"/>
    </location>
    <ligand>
        <name>ATP</name>
        <dbReference type="ChEBI" id="CHEBI:30616"/>
    </ligand>
</feature>
<feature type="binding site" evidence="22">
    <location>
        <begin position="87"/>
        <end position="89"/>
    </location>
    <ligand>
        <name>ATP</name>
        <dbReference type="ChEBI" id="CHEBI:30616"/>
    </ligand>
</feature>
<evidence type="ECO:0000256" key="22">
    <source>
        <dbReference type="PIRSR" id="PIRSR600829-3"/>
    </source>
</evidence>
<feature type="binding site" evidence="21">
    <location>
        <begin position="24"/>
        <end position="27"/>
    </location>
    <ligand>
        <name>substrate</name>
    </ligand>
</feature>
<keyword evidence="26" id="KW-1185">Reference proteome</keyword>
<keyword evidence="15 24" id="KW-1133">Transmembrane helix</keyword>
<dbReference type="RefSeq" id="WP_183410271.1">
    <property type="nucleotide sequence ID" value="NZ_JACHWY010000002.1"/>
</dbReference>
<reference evidence="25 26" key="1">
    <citation type="submission" date="2020-08" db="EMBL/GenBank/DDBJ databases">
        <title>Genomic Encyclopedia of Type Strains, Phase III (KMG-III): the genomes of soil and plant-associated and newly described type strains.</title>
        <authorList>
            <person name="Whitman W."/>
        </authorList>
    </citation>
    <scope>NUCLEOTIDE SEQUENCE [LARGE SCALE GENOMIC DNA]</scope>
    <source>
        <strain evidence="25 26">CECT 8654</strain>
    </source>
</reference>
<evidence type="ECO:0000256" key="23">
    <source>
        <dbReference type="PIRSR" id="PIRSR600829-4"/>
    </source>
</evidence>
<dbReference type="GO" id="GO:0004143">
    <property type="term" value="F:ATP-dependent diacylglycerol kinase activity"/>
    <property type="evidence" value="ECO:0007669"/>
    <property type="project" value="UniProtKB-EC"/>
</dbReference>
<keyword evidence="8 24" id="KW-0808">Transferase</keyword>
<dbReference type="GO" id="GO:0005524">
    <property type="term" value="F:ATP binding"/>
    <property type="evidence" value="ECO:0007669"/>
    <property type="project" value="UniProtKB-KW"/>
</dbReference>
<evidence type="ECO:0000256" key="7">
    <source>
        <dbReference type="ARBA" id="ARBA00022519"/>
    </source>
</evidence>
<feature type="binding site" evidence="22">
    <location>
        <position position="18"/>
    </location>
    <ligand>
        <name>ATP</name>
        <dbReference type="ChEBI" id="CHEBI:30616"/>
    </ligand>
</feature>
<dbReference type="PROSITE" id="PS01069">
    <property type="entry name" value="DAGK_PROKAR"/>
    <property type="match status" value="1"/>
</dbReference>
<keyword evidence="17 24" id="KW-0472">Membrane</keyword>
<accession>A0A7W4W5Z4</accession>
<evidence type="ECO:0000313" key="26">
    <source>
        <dbReference type="Proteomes" id="UP000537130"/>
    </source>
</evidence>
<comment type="caution">
    <text evidence="24">Lacks conserved residue(s) required for the propagation of feature annotation.</text>
</comment>
<keyword evidence="19 24" id="KW-1208">Phospholipid metabolism</keyword>
<keyword evidence="16 24" id="KW-0443">Lipid metabolism</keyword>
<dbReference type="Proteomes" id="UP000537130">
    <property type="component" value="Unassembled WGS sequence"/>
</dbReference>
<comment type="catalytic activity">
    <reaction evidence="24">
        <text>a 1,2-diacyl-sn-glycerol + ATP = a 1,2-diacyl-sn-glycero-3-phosphate + ADP + H(+)</text>
        <dbReference type="Rhea" id="RHEA:10272"/>
        <dbReference type="ChEBI" id="CHEBI:15378"/>
        <dbReference type="ChEBI" id="CHEBI:17815"/>
        <dbReference type="ChEBI" id="CHEBI:30616"/>
        <dbReference type="ChEBI" id="CHEBI:58608"/>
        <dbReference type="ChEBI" id="CHEBI:456216"/>
        <dbReference type="EC" id="2.7.1.107"/>
    </reaction>
</comment>
<feature type="binding site" evidence="21">
    <location>
        <position position="100"/>
    </location>
    <ligand>
        <name>substrate</name>
    </ligand>
</feature>
<feature type="binding site" evidence="21">
    <location>
        <position position="11"/>
    </location>
    <ligand>
        <name>substrate</name>
    </ligand>
</feature>
<evidence type="ECO:0000256" key="20">
    <source>
        <dbReference type="PIRSR" id="PIRSR600829-1"/>
    </source>
</evidence>
<keyword evidence="10 23" id="KW-0479">Metal-binding</keyword>
<evidence type="ECO:0000256" key="3">
    <source>
        <dbReference type="ARBA" id="ARBA00012133"/>
    </source>
</evidence>
<evidence type="ECO:0000256" key="17">
    <source>
        <dbReference type="ARBA" id="ARBA00023136"/>
    </source>
</evidence>
<feature type="binding site" evidence="22">
    <location>
        <begin position="96"/>
        <end position="97"/>
    </location>
    <ligand>
        <name>ATP</name>
        <dbReference type="ChEBI" id="CHEBI:30616"/>
    </ligand>
</feature>
<evidence type="ECO:0000256" key="10">
    <source>
        <dbReference type="ARBA" id="ARBA00022723"/>
    </source>
</evidence>
<evidence type="ECO:0000256" key="4">
    <source>
        <dbReference type="ARBA" id="ARBA00017575"/>
    </source>
</evidence>
<feature type="transmembrane region" description="Helical" evidence="24">
    <location>
        <begin position="33"/>
        <end position="51"/>
    </location>
</feature>
<keyword evidence="9 24" id="KW-0812">Transmembrane</keyword>
<comment type="similarity">
    <text evidence="2 24">Belongs to the bacterial diacylglycerol kinase family.</text>
</comment>
<sequence length="126" mass="14047">MNKPGRRGLPRLMDATKYSMRGFRAAWTHEEGFRTECILMLFLTPAAVLLAQTGIEFILLICSCLMVMLAEIINSAIEAVVDRVGLERHPLSGQAKDLGSAAVFICMMMVLLVWGTIAFNRFWPAL</sequence>
<protein>
    <recommendedName>
        <fullName evidence="4 24">Diacylglycerol kinase</fullName>
        <ecNumber evidence="3 24">2.7.1.107</ecNumber>
    </recommendedName>
</protein>
<name>A0A7W4W5Z4_9GAMM</name>
<feature type="binding site" evidence="23">
    <location>
        <position position="30"/>
    </location>
    <ligand>
        <name>a divalent metal cation</name>
        <dbReference type="ChEBI" id="CHEBI:60240"/>
    </ligand>
</feature>
<evidence type="ECO:0000256" key="8">
    <source>
        <dbReference type="ARBA" id="ARBA00022679"/>
    </source>
</evidence>
<dbReference type="Pfam" id="PF01219">
    <property type="entry name" value="DAGK_prokar"/>
    <property type="match status" value="1"/>
</dbReference>
<keyword evidence="11 22" id="KW-0547">Nucleotide-binding</keyword>
<dbReference type="PANTHER" id="PTHR34299:SF1">
    <property type="entry name" value="DIACYLGLYCEROL KINASE"/>
    <property type="match status" value="1"/>
</dbReference>
<comment type="function">
    <text evidence="24">Catalyzes the ATP-dependent phosphorylation of sn-l,2-diacylglycerol (DAG) to phosphatidic acid. Involved in the recycling of diacylglycerol produced as a by-product during membrane-derived oligosaccharide (MDO) biosynthesis.</text>
</comment>
<evidence type="ECO:0000256" key="14">
    <source>
        <dbReference type="ARBA" id="ARBA00022842"/>
    </source>
</evidence>
<evidence type="ECO:0000256" key="13">
    <source>
        <dbReference type="ARBA" id="ARBA00022840"/>
    </source>
</evidence>
<gene>
    <name evidence="25" type="ORF">FHR99_001755</name>
</gene>
<evidence type="ECO:0000256" key="9">
    <source>
        <dbReference type="ARBA" id="ARBA00022692"/>
    </source>
</evidence>
<dbReference type="InterPro" id="IPR033718">
    <property type="entry name" value="DAGK_prok"/>
</dbReference>
<evidence type="ECO:0000256" key="24">
    <source>
        <dbReference type="RuleBase" id="RU363065"/>
    </source>
</evidence>
<evidence type="ECO:0000256" key="12">
    <source>
        <dbReference type="ARBA" id="ARBA00022777"/>
    </source>
</evidence>
<evidence type="ECO:0000313" key="25">
    <source>
        <dbReference type="EMBL" id="MBB3047489.1"/>
    </source>
</evidence>
<feature type="transmembrane region" description="Helical" evidence="24">
    <location>
        <begin position="98"/>
        <end position="119"/>
    </location>
</feature>
<keyword evidence="18" id="KW-0594">Phospholipid biosynthesis</keyword>
<evidence type="ECO:0000256" key="11">
    <source>
        <dbReference type="ARBA" id="ARBA00022741"/>
    </source>
</evidence>
<dbReference type="GO" id="GO:0006654">
    <property type="term" value="P:phosphatidic acid biosynthetic process"/>
    <property type="evidence" value="ECO:0007669"/>
    <property type="project" value="InterPro"/>
</dbReference>
<dbReference type="EMBL" id="JACHWY010000002">
    <property type="protein sequence ID" value="MBB3047489.1"/>
    <property type="molecule type" value="Genomic_DNA"/>
</dbReference>
<keyword evidence="12 24" id="KW-0418">Kinase</keyword>
<feature type="binding site" evidence="21">
    <location>
        <position position="71"/>
    </location>
    <ligand>
        <name>substrate</name>
    </ligand>
</feature>
<evidence type="ECO:0000256" key="5">
    <source>
        <dbReference type="ARBA" id="ARBA00022475"/>
    </source>
</evidence>
<keyword evidence="14 23" id="KW-0460">Magnesium</keyword>
<dbReference type="AlphaFoldDB" id="A0A7W4W5Z4"/>
<dbReference type="PANTHER" id="PTHR34299">
    <property type="entry name" value="DIACYLGLYCEROL KINASE"/>
    <property type="match status" value="1"/>
</dbReference>
<evidence type="ECO:0000256" key="19">
    <source>
        <dbReference type="ARBA" id="ARBA00023264"/>
    </source>
</evidence>
<dbReference type="InterPro" id="IPR036945">
    <property type="entry name" value="DAGK_sf"/>
</dbReference>
<dbReference type="GO" id="GO:0046872">
    <property type="term" value="F:metal ion binding"/>
    <property type="evidence" value="ECO:0007669"/>
    <property type="project" value="UniProtKB-KW"/>
</dbReference>
<evidence type="ECO:0000256" key="18">
    <source>
        <dbReference type="ARBA" id="ARBA00023209"/>
    </source>
</evidence>
<dbReference type="Gene3D" id="1.10.287.3610">
    <property type="match status" value="1"/>
</dbReference>
<comment type="cofactor">
    <cofactor evidence="23">
        <name>Mg(2+)</name>
        <dbReference type="ChEBI" id="CHEBI:18420"/>
    </cofactor>
    <text evidence="23">Mn(2+), Zn(2+), Cd(2+) and Co(2+) support activity to lesser extents.</text>
</comment>
<evidence type="ECO:0000256" key="21">
    <source>
        <dbReference type="PIRSR" id="PIRSR600829-2"/>
    </source>
</evidence>
<evidence type="ECO:0000256" key="16">
    <source>
        <dbReference type="ARBA" id="ARBA00023098"/>
    </source>
</evidence>
<feature type="binding site" evidence="23">
    <location>
        <position position="78"/>
    </location>
    <ligand>
        <name>a divalent metal cation</name>
        <dbReference type="ChEBI" id="CHEBI:60240"/>
    </ligand>
</feature>
<evidence type="ECO:0000256" key="2">
    <source>
        <dbReference type="ARBA" id="ARBA00005967"/>
    </source>
</evidence>